<keyword evidence="8" id="KW-0472">Membrane</keyword>
<organism evidence="11 12">
    <name type="scientific">Kosakonia oryzendophytica</name>
    <dbReference type="NCBI Taxonomy" id="1005665"/>
    <lineage>
        <taxon>Bacteria</taxon>
        <taxon>Pseudomonadati</taxon>
        <taxon>Pseudomonadota</taxon>
        <taxon>Gammaproteobacteria</taxon>
        <taxon>Enterobacterales</taxon>
        <taxon>Enterobacteriaceae</taxon>
        <taxon>Kosakonia</taxon>
    </lineage>
</organism>
<dbReference type="InterPro" id="IPR024478">
    <property type="entry name" value="HlyB_4HB_MCP"/>
</dbReference>
<evidence type="ECO:0000256" key="4">
    <source>
        <dbReference type="ARBA" id="ARBA00023224"/>
    </source>
</evidence>
<evidence type="ECO:0000259" key="10">
    <source>
        <dbReference type="PROSITE" id="PS50885"/>
    </source>
</evidence>
<dbReference type="Proteomes" id="UP000198975">
    <property type="component" value="Unassembled WGS sequence"/>
</dbReference>
<evidence type="ECO:0000256" key="2">
    <source>
        <dbReference type="ARBA" id="ARBA00022481"/>
    </source>
</evidence>
<dbReference type="InterPro" id="IPR004089">
    <property type="entry name" value="MCPsignal_dom"/>
</dbReference>
<dbReference type="FunFam" id="1.10.287.950:FF:000001">
    <property type="entry name" value="Methyl-accepting chemotaxis sensory transducer"/>
    <property type="match status" value="1"/>
</dbReference>
<keyword evidence="4 6" id="KW-0807">Transducer</keyword>
<sequence>MNITKRLLLAFSLLIASLIGTNLIAMMSLSEIGSSQKIFQENTLPSLDEINAEMLKVTSVRAQLFLHALTDDATEMAEIKQNALKIFDELYSMHQHYTQKLTVDQKDLDQSKKTLADLDKFRVVMDSYFKLSEANDRLAASNAMRSGGIVADNITILIKDFSDQVAYNTWLVDEAQNKSDSLISRSMVLSISATLAATILLGLFGLITVLNIRRRLNEMKDGMVSISEKLDLSYTIPVGRMDEIGQAANAFNQLIGRMAESLKMVRSASSSVNIAANEIALGNNELSARTEQQSAAVVETAASMEELNSTVKQNASNAHQASQLSIAASQAATQGGEVVSATVNRMKDIIGSSNKISEITSVINGIAFQTNILALNAAVEAARAGDQGRGFAVVAGEVRSLAQRSAQAAKEIETLINESVNYVEDGARQVDLAGEAMSGIVHSVMQVKDLMQEIAAASDEQDRGITQIAQAMSELDTTTQQNASLVQESSAAAASLEDQATKLQQLVDVFRLPGQNVVHKPAPAVKHTQMNPTVVSEDDGWEKF</sequence>
<dbReference type="Pfam" id="PF12729">
    <property type="entry name" value="4HB_MCP_1"/>
    <property type="match status" value="1"/>
</dbReference>
<dbReference type="Pfam" id="PF00672">
    <property type="entry name" value="HAMP"/>
    <property type="match status" value="1"/>
</dbReference>
<keyword evidence="12" id="KW-1185">Reference proteome</keyword>
<dbReference type="CDD" id="cd11386">
    <property type="entry name" value="MCP_signal"/>
    <property type="match status" value="1"/>
</dbReference>
<dbReference type="AlphaFoldDB" id="A0A1C3ZU67"/>
<dbReference type="Pfam" id="PF00015">
    <property type="entry name" value="MCPsignal"/>
    <property type="match status" value="1"/>
</dbReference>
<keyword evidence="3" id="KW-0145">Chemotaxis</keyword>
<keyword evidence="7" id="KW-0175">Coiled coil</keyword>
<keyword evidence="8" id="KW-0812">Transmembrane</keyword>
<evidence type="ECO:0000259" key="9">
    <source>
        <dbReference type="PROSITE" id="PS50111"/>
    </source>
</evidence>
<gene>
    <name evidence="11" type="ORF">GA0061071_102154</name>
</gene>
<evidence type="ECO:0000256" key="5">
    <source>
        <dbReference type="ARBA" id="ARBA00029447"/>
    </source>
</evidence>
<dbReference type="PROSITE" id="PS50111">
    <property type="entry name" value="CHEMOTAXIS_TRANSDUC_2"/>
    <property type="match status" value="1"/>
</dbReference>
<dbReference type="PANTHER" id="PTHR43531:SF14">
    <property type="entry name" value="METHYL-ACCEPTING CHEMOTAXIS PROTEIN I-RELATED"/>
    <property type="match status" value="1"/>
</dbReference>
<evidence type="ECO:0000256" key="7">
    <source>
        <dbReference type="SAM" id="Coils"/>
    </source>
</evidence>
<dbReference type="Gene3D" id="1.10.287.950">
    <property type="entry name" value="Methyl-accepting chemotaxis protein"/>
    <property type="match status" value="1"/>
</dbReference>
<keyword evidence="8" id="KW-1133">Transmembrane helix</keyword>
<proteinExistence type="inferred from homology"/>
<dbReference type="GO" id="GO:0004888">
    <property type="term" value="F:transmembrane signaling receptor activity"/>
    <property type="evidence" value="ECO:0007669"/>
    <property type="project" value="TreeGrafter"/>
</dbReference>
<evidence type="ECO:0000256" key="6">
    <source>
        <dbReference type="PROSITE-ProRule" id="PRU00284"/>
    </source>
</evidence>
<dbReference type="SMART" id="SM00304">
    <property type="entry name" value="HAMP"/>
    <property type="match status" value="1"/>
</dbReference>
<dbReference type="PANTHER" id="PTHR43531">
    <property type="entry name" value="PROTEIN ICFG"/>
    <property type="match status" value="1"/>
</dbReference>
<dbReference type="CDD" id="cd06225">
    <property type="entry name" value="HAMP"/>
    <property type="match status" value="1"/>
</dbReference>
<dbReference type="OrthoDB" id="6167817at2"/>
<reference evidence="12" key="1">
    <citation type="submission" date="2016-08" db="EMBL/GenBank/DDBJ databases">
        <authorList>
            <person name="Varghese N."/>
            <person name="Submissions Spin"/>
        </authorList>
    </citation>
    <scope>NUCLEOTIDE SEQUENCE [LARGE SCALE GENOMIC DNA]</scope>
    <source>
        <strain evidence="12">REICA_082</strain>
    </source>
</reference>
<feature type="coiled-coil region" evidence="7">
    <location>
        <begin position="468"/>
        <end position="506"/>
    </location>
</feature>
<comment type="similarity">
    <text evidence="5">Belongs to the methyl-accepting chemotaxis (MCP) protein family.</text>
</comment>
<evidence type="ECO:0000256" key="8">
    <source>
        <dbReference type="SAM" id="Phobius"/>
    </source>
</evidence>
<feature type="transmembrane region" description="Helical" evidence="8">
    <location>
        <begin position="187"/>
        <end position="210"/>
    </location>
</feature>
<dbReference type="PROSITE" id="PS50885">
    <property type="entry name" value="HAMP"/>
    <property type="match status" value="1"/>
</dbReference>
<accession>A0A1C3ZU67</accession>
<keyword evidence="2" id="KW-0488">Methylation</keyword>
<dbReference type="GO" id="GO:0007165">
    <property type="term" value="P:signal transduction"/>
    <property type="evidence" value="ECO:0007669"/>
    <property type="project" value="UniProtKB-KW"/>
</dbReference>
<dbReference type="RefSeq" id="WP_061498538.1">
    <property type="nucleotide sequence ID" value="NZ_CP115659.1"/>
</dbReference>
<evidence type="ECO:0000256" key="1">
    <source>
        <dbReference type="ARBA" id="ARBA00004429"/>
    </source>
</evidence>
<protein>
    <submittedName>
        <fullName evidence="11">Methyl-accepting chemotaxis protein</fullName>
    </submittedName>
</protein>
<evidence type="ECO:0000313" key="11">
    <source>
        <dbReference type="EMBL" id="SCB85826.1"/>
    </source>
</evidence>
<dbReference type="EMBL" id="FMAY01000002">
    <property type="protein sequence ID" value="SCB85826.1"/>
    <property type="molecule type" value="Genomic_DNA"/>
</dbReference>
<evidence type="ECO:0000256" key="3">
    <source>
        <dbReference type="ARBA" id="ARBA00022500"/>
    </source>
</evidence>
<dbReference type="SMART" id="SM00283">
    <property type="entry name" value="MA"/>
    <property type="match status" value="1"/>
</dbReference>
<name>A0A1C3ZU67_9ENTR</name>
<feature type="domain" description="Methyl-accepting transducer" evidence="9">
    <location>
        <begin position="268"/>
        <end position="497"/>
    </location>
</feature>
<feature type="domain" description="HAMP" evidence="10">
    <location>
        <begin position="210"/>
        <end position="263"/>
    </location>
</feature>
<dbReference type="GO" id="GO:0005886">
    <property type="term" value="C:plasma membrane"/>
    <property type="evidence" value="ECO:0007669"/>
    <property type="project" value="UniProtKB-SubCell"/>
</dbReference>
<evidence type="ECO:0000313" key="12">
    <source>
        <dbReference type="Proteomes" id="UP000198975"/>
    </source>
</evidence>
<comment type="subcellular location">
    <subcellularLocation>
        <location evidence="1">Cell inner membrane</location>
        <topology evidence="1">Multi-pass membrane protein</topology>
    </subcellularLocation>
</comment>
<dbReference type="InterPro" id="IPR003660">
    <property type="entry name" value="HAMP_dom"/>
</dbReference>
<dbReference type="InterPro" id="IPR051310">
    <property type="entry name" value="MCP_chemotaxis"/>
</dbReference>
<dbReference type="SUPFAM" id="SSF58104">
    <property type="entry name" value="Methyl-accepting chemotaxis protein (MCP) signaling domain"/>
    <property type="match status" value="1"/>
</dbReference>
<dbReference type="GO" id="GO:0006935">
    <property type="term" value="P:chemotaxis"/>
    <property type="evidence" value="ECO:0007669"/>
    <property type="project" value="UniProtKB-KW"/>
</dbReference>